<dbReference type="PANTHER" id="PTHR12785">
    <property type="entry name" value="SPLICING FACTOR 3B"/>
    <property type="match status" value="1"/>
</dbReference>
<accession>A0A0C9TZB7</accession>
<feature type="region of interest" description="Disordered" evidence="1">
    <location>
        <begin position="157"/>
        <end position="231"/>
    </location>
</feature>
<organism evidence="2 3">
    <name type="scientific">Paxillus involutus ATCC 200175</name>
    <dbReference type="NCBI Taxonomy" id="664439"/>
    <lineage>
        <taxon>Eukaryota</taxon>
        <taxon>Fungi</taxon>
        <taxon>Dikarya</taxon>
        <taxon>Basidiomycota</taxon>
        <taxon>Agaricomycotina</taxon>
        <taxon>Agaricomycetes</taxon>
        <taxon>Agaricomycetidae</taxon>
        <taxon>Boletales</taxon>
        <taxon>Paxilineae</taxon>
        <taxon>Paxillaceae</taxon>
        <taxon>Paxillus</taxon>
    </lineage>
</organism>
<evidence type="ECO:0000313" key="2">
    <source>
        <dbReference type="EMBL" id="KIJ15703.1"/>
    </source>
</evidence>
<proteinExistence type="predicted"/>
<name>A0A0C9TZB7_PAXIN</name>
<reference evidence="2 3" key="1">
    <citation type="submission" date="2014-06" db="EMBL/GenBank/DDBJ databases">
        <authorList>
            <consortium name="DOE Joint Genome Institute"/>
            <person name="Kuo A."/>
            <person name="Kohler A."/>
            <person name="Nagy L.G."/>
            <person name="Floudas D."/>
            <person name="Copeland A."/>
            <person name="Barry K.W."/>
            <person name="Cichocki N."/>
            <person name="Veneault-Fourrey C."/>
            <person name="LaButti K."/>
            <person name="Lindquist E.A."/>
            <person name="Lipzen A."/>
            <person name="Lundell T."/>
            <person name="Morin E."/>
            <person name="Murat C."/>
            <person name="Sun H."/>
            <person name="Tunlid A."/>
            <person name="Henrissat B."/>
            <person name="Grigoriev I.V."/>
            <person name="Hibbett D.S."/>
            <person name="Martin F."/>
            <person name="Nordberg H.P."/>
            <person name="Cantor M.N."/>
            <person name="Hua S.X."/>
        </authorList>
    </citation>
    <scope>NUCLEOTIDE SEQUENCE [LARGE SCALE GENOMIC DNA]</scope>
    <source>
        <strain evidence="2 3">ATCC 200175</strain>
    </source>
</reference>
<dbReference type="InterPro" id="IPR052584">
    <property type="entry name" value="U2_snRNP_Complex_Component"/>
</dbReference>
<dbReference type="Proteomes" id="UP000053647">
    <property type="component" value="Unassembled WGS sequence"/>
</dbReference>
<dbReference type="AlphaFoldDB" id="A0A0C9TZB7"/>
<sequence length="714" mass="77320">MIYKVISGLSRYDYSLQGPVLFIPFNQALCKLSNLSNCHEVNPPSELPYSLQGVMATLQCLSQANSPVSSVPFLLQLQSHLPPSSSLCKLSSLIHPSDFHPSTLSLLRHKWGFHPGGWGKPSSDKYNRPLYGDISGVLPKASNVNVSAPINKNLWGVNELEPEEEEEEESETEEAPNPVHPPMAYKHPQASKHPQGSHLWYLPSQEGSKHPISSSFGRQGRAASQDQDTFSPSIDYVNGVSGLQITQLTSPSNPDGPSYGAKSLGVAQLAFTQVRAELHELNKKYNTLAAKLHSHTRARILKTTNPGDVMISQNAKKFCILYHLWVPENLFPVGPWTDVDPHSPSRWRTAELRAAGNRAELYVMMPQELHGPMTSYSQFESMFGGAVNVERSNALKVVKDSTTILFAPLKLNPKVFAGPRAEEAKDRDILALLKKGGEGEYTQLAPILFADPLAMVAEDLFKHQILVNIARIIMYGKGVLTEKKRPGPKGRGQKMGALSVTEGMVRFLLSHDPELVPVGTETGIPYQGWALNVLDFFNQGVFGKKAPLPTTESSVPPSDMPCSWEDNILAQLGNAARSSQHAEPLAGSTPATTISTTTAHTIDTVIPVPSSLSSNQHAVPMPQVDIPVVTSSRTTLSMTISPRTSVVSSTSDLQVQVSQLSLGCGQGPEPSVSTRCKAPTGKRKTSTTAPPTDAAQEPVGRVTCNHKGGKAGNN</sequence>
<dbReference type="EMBL" id="KN819335">
    <property type="protein sequence ID" value="KIJ15703.1"/>
    <property type="molecule type" value="Genomic_DNA"/>
</dbReference>
<feature type="compositionally biased region" description="Polar residues" evidence="1">
    <location>
        <begin position="211"/>
        <end position="231"/>
    </location>
</feature>
<protein>
    <submittedName>
        <fullName evidence="2">Uncharacterized protein</fullName>
    </submittedName>
</protein>
<dbReference type="PANTHER" id="PTHR12785:SF6">
    <property type="entry name" value="SPLICING FACTOR 3B SUBUNIT 2"/>
    <property type="match status" value="1"/>
</dbReference>
<gene>
    <name evidence="2" type="ORF">PAXINDRAFT_11299</name>
</gene>
<evidence type="ECO:0000313" key="3">
    <source>
        <dbReference type="Proteomes" id="UP000053647"/>
    </source>
</evidence>
<dbReference type="HOGENOM" id="CLU_386884_0_0_1"/>
<dbReference type="OrthoDB" id="2857391at2759"/>
<evidence type="ECO:0000256" key="1">
    <source>
        <dbReference type="SAM" id="MobiDB-lite"/>
    </source>
</evidence>
<feature type="region of interest" description="Disordered" evidence="1">
    <location>
        <begin position="662"/>
        <end position="714"/>
    </location>
</feature>
<reference evidence="3" key="2">
    <citation type="submission" date="2015-01" db="EMBL/GenBank/DDBJ databases">
        <title>Evolutionary Origins and Diversification of the Mycorrhizal Mutualists.</title>
        <authorList>
            <consortium name="DOE Joint Genome Institute"/>
            <consortium name="Mycorrhizal Genomics Consortium"/>
            <person name="Kohler A."/>
            <person name="Kuo A."/>
            <person name="Nagy L.G."/>
            <person name="Floudas D."/>
            <person name="Copeland A."/>
            <person name="Barry K.W."/>
            <person name="Cichocki N."/>
            <person name="Veneault-Fourrey C."/>
            <person name="LaButti K."/>
            <person name="Lindquist E.A."/>
            <person name="Lipzen A."/>
            <person name="Lundell T."/>
            <person name="Morin E."/>
            <person name="Murat C."/>
            <person name="Riley R."/>
            <person name="Ohm R."/>
            <person name="Sun H."/>
            <person name="Tunlid A."/>
            <person name="Henrissat B."/>
            <person name="Grigoriev I.V."/>
            <person name="Hibbett D.S."/>
            <person name="Martin F."/>
        </authorList>
    </citation>
    <scope>NUCLEOTIDE SEQUENCE [LARGE SCALE GENOMIC DNA]</scope>
    <source>
        <strain evidence="3">ATCC 200175</strain>
    </source>
</reference>
<feature type="compositionally biased region" description="Acidic residues" evidence="1">
    <location>
        <begin position="160"/>
        <end position="174"/>
    </location>
</feature>
<keyword evidence="3" id="KW-1185">Reference proteome</keyword>